<evidence type="ECO:0000313" key="9">
    <source>
        <dbReference type="EMBL" id="EEQ35002.1"/>
    </source>
</evidence>
<reference evidence="10" key="1">
    <citation type="journal article" date="2012" name="MBio">
        <title>Comparative genome analysis of Trichophyton rubrum and related dermatophytes reveals candidate genes involved in infection.</title>
        <authorList>
            <person name="Martinez D.A."/>
            <person name="Oliver B.G."/>
            <person name="Graeser Y."/>
            <person name="Goldberg J.M."/>
            <person name="Li W."/>
            <person name="Martinez-Rossi N.M."/>
            <person name="Monod M."/>
            <person name="Shelest E."/>
            <person name="Barton R.C."/>
            <person name="Birch E."/>
            <person name="Brakhage A.A."/>
            <person name="Chen Z."/>
            <person name="Gurr S.J."/>
            <person name="Heiman D."/>
            <person name="Heitman J."/>
            <person name="Kosti I."/>
            <person name="Rossi A."/>
            <person name="Saif S."/>
            <person name="Samalova M."/>
            <person name="Saunders C.W."/>
            <person name="Shea T."/>
            <person name="Summerbell R.C."/>
            <person name="Xu J."/>
            <person name="Young S."/>
            <person name="Zeng Q."/>
            <person name="Birren B.W."/>
            <person name="Cuomo C.A."/>
            <person name="White T.C."/>
        </authorList>
    </citation>
    <scope>NUCLEOTIDE SEQUENCE [LARGE SCALE GENOMIC DNA]</scope>
    <source>
        <strain evidence="10">ATCC MYA-4605 / CBS 113480</strain>
    </source>
</reference>
<keyword evidence="3 7" id="KW-1133">Transmembrane helix</keyword>
<dbReference type="HOGENOM" id="CLU_046870_2_0_1"/>
<dbReference type="OrthoDB" id="444631at2759"/>
<comment type="similarity">
    <text evidence="5">Belongs to the SAT4 family.</text>
</comment>
<dbReference type="InterPro" id="IPR052337">
    <property type="entry name" value="SAT4-like"/>
</dbReference>
<sequence length="347" mass="38664">MTSTGPAKASPTAEIWISEKSLFIFIVSMTVLGSVILIPTAYIRWRHKRLMEPEVFPIILAYALYLANELVLLNIQPRVYRLSYVTLGIKPVYPEVIHDRHDVIVLAYVSTYLFYSSLWCIKISLILFFRPFLRALPDQVWWLNITIAYLIVTFAFGFLTTLLSCGGPQQLNHVGQFMMLPLRLLYKMHISHSQKIRAGALFSVGVLCMITAIIRLVQIGSKTGITNPNVQWLSLWGAVEATTAIIVGCLPTFRLLFKSPPGEGQPNYSLKMPCANSASSSNPSTQGHREQRVISFINLKSFSSRSDSQHLSRGETTASLEELAPTGRAGTLVTPTGEDRSVTPMPC</sequence>
<name>C5FXG2_ARTOC</name>
<evidence type="ECO:0000256" key="1">
    <source>
        <dbReference type="ARBA" id="ARBA00004141"/>
    </source>
</evidence>
<feature type="transmembrane region" description="Helical" evidence="7">
    <location>
        <begin position="103"/>
        <end position="129"/>
    </location>
</feature>
<evidence type="ECO:0000256" key="6">
    <source>
        <dbReference type="SAM" id="MobiDB-lite"/>
    </source>
</evidence>
<dbReference type="OMA" id="MVECSIA"/>
<feature type="transmembrane region" description="Helical" evidence="7">
    <location>
        <begin position="233"/>
        <end position="257"/>
    </location>
</feature>
<keyword evidence="10" id="KW-1185">Reference proteome</keyword>
<feature type="domain" description="Rhodopsin" evidence="8">
    <location>
        <begin position="178"/>
        <end position="258"/>
    </location>
</feature>
<dbReference type="Pfam" id="PF20684">
    <property type="entry name" value="Fung_rhodopsin"/>
    <property type="match status" value="1"/>
</dbReference>
<dbReference type="eggNOG" id="ENOG502SPMR">
    <property type="taxonomic scope" value="Eukaryota"/>
</dbReference>
<keyword evidence="2 7" id="KW-0812">Transmembrane</keyword>
<evidence type="ECO:0000256" key="5">
    <source>
        <dbReference type="ARBA" id="ARBA00038359"/>
    </source>
</evidence>
<dbReference type="GO" id="GO:0016020">
    <property type="term" value="C:membrane"/>
    <property type="evidence" value="ECO:0007669"/>
    <property type="project" value="UniProtKB-SubCell"/>
</dbReference>
<feature type="transmembrane region" description="Helical" evidence="7">
    <location>
        <begin position="198"/>
        <end position="221"/>
    </location>
</feature>
<feature type="transmembrane region" description="Helical" evidence="7">
    <location>
        <begin position="22"/>
        <end position="43"/>
    </location>
</feature>
<dbReference type="EMBL" id="DS995707">
    <property type="protein sequence ID" value="EEQ35002.1"/>
    <property type="molecule type" value="Genomic_DNA"/>
</dbReference>
<feature type="compositionally biased region" description="Low complexity" evidence="6">
    <location>
        <begin position="273"/>
        <end position="284"/>
    </location>
</feature>
<gene>
    <name evidence="9" type="ORF">MCYG_07821</name>
</gene>
<feature type="region of interest" description="Disordered" evidence="6">
    <location>
        <begin position="268"/>
        <end position="289"/>
    </location>
</feature>
<dbReference type="PANTHER" id="PTHR33048:SF146">
    <property type="entry name" value="INTEGRAL MEMBRANE PROTEIN"/>
    <property type="match status" value="1"/>
</dbReference>
<evidence type="ECO:0000256" key="7">
    <source>
        <dbReference type="SAM" id="Phobius"/>
    </source>
</evidence>
<dbReference type="RefSeq" id="XP_002844038.1">
    <property type="nucleotide sequence ID" value="XM_002843992.1"/>
</dbReference>
<evidence type="ECO:0000256" key="3">
    <source>
        <dbReference type="ARBA" id="ARBA00022989"/>
    </source>
</evidence>
<dbReference type="AlphaFoldDB" id="C5FXG2"/>
<evidence type="ECO:0000313" key="10">
    <source>
        <dbReference type="Proteomes" id="UP000002035"/>
    </source>
</evidence>
<proteinExistence type="inferred from homology"/>
<dbReference type="GeneID" id="9226420"/>
<evidence type="ECO:0000256" key="2">
    <source>
        <dbReference type="ARBA" id="ARBA00022692"/>
    </source>
</evidence>
<evidence type="ECO:0000256" key="4">
    <source>
        <dbReference type="ARBA" id="ARBA00023136"/>
    </source>
</evidence>
<feature type="region of interest" description="Disordered" evidence="6">
    <location>
        <begin position="307"/>
        <end position="347"/>
    </location>
</feature>
<feature type="transmembrane region" description="Helical" evidence="7">
    <location>
        <begin position="55"/>
        <end position="75"/>
    </location>
</feature>
<dbReference type="VEuPathDB" id="FungiDB:MCYG_07821"/>
<keyword evidence="4 7" id="KW-0472">Membrane</keyword>
<dbReference type="PANTHER" id="PTHR33048">
    <property type="entry name" value="PTH11-LIKE INTEGRAL MEMBRANE PROTEIN (AFU_ORTHOLOGUE AFUA_5G11245)"/>
    <property type="match status" value="1"/>
</dbReference>
<dbReference type="Proteomes" id="UP000002035">
    <property type="component" value="Unassembled WGS sequence"/>
</dbReference>
<organism evidence="9 10">
    <name type="scientific">Arthroderma otae (strain ATCC MYA-4605 / CBS 113480)</name>
    <name type="common">Microsporum canis</name>
    <dbReference type="NCBI Taxonomy" id="554155"/>
    <lineage>
        <taxon>Eukaryota</taxon>
        <taxon>Fungi</taxon>
        <taxon>Dikarya</taxon>
        <taxon>Ascomycota</taxon>
        <taxon>Pezizomycotina</taxon>
        <taxon>Eurotiomycetes</taxon>
        <taxon>Eurotiomycetidae</taxon>
        <taxon>Onygenales</taxon>
        <taxon>Arthrodermataceae</taxon>
        <taxon>Microsporum</taxon>
    </lineage>
</organism>
<feature type="transmembrane region" description="Helical" evidence="7">
    <location>
        <begin position="141"/>
        <end position="164"/>
    </location>
</feature>
<dbReference type="InterPro" id="IPR049326">
    <property type="entry name" value="Rhodopsin_dom_fungi"/>
</dbReference>
<protein>
    <recommendedName>
        <fullName evidence="8">Rhodopsin domain-containing protein</fullName>
    </recommendedName>
</protein>
<comment type="subcellular location">
    <subcellularLocation>
        <location evidence="1">Membrane</location>
        <topology evidence="1">Multi-pass membrane protein</topology>
    </subcellularLocation>
</comment>
<accession>C5FXG2</accession>
<evidence type="ECO:0000259" key="8">
    <source>
        <dbReference type="Pfam" id="PF20684"/>
    </source>
</evidence>
<dbReference type="STRING" id="554155.C5FXG2"/>